<dbReference type="Pfam" id="PF00650">
    <property type="entry name" value="CRAL_TRIO"/>
    <property type="match status" value="1"/>
</dbReference>
<dbReference type="InterPro" id="IPR001251">
    <property type="entry name" value="CRAL-TRIO_dom"/>
</dbReference>
<dbReference type="PRINTS" id="PR00180">
    <property type="entry name" value="CRETINALDHBP"/>
</dbReference>
<evidence type="ECO:0000313" key="2">
    <source>
        <dbReference type="EMBL" id="JAS94367.1"/>
    </source>
</evidence>
<sequence length="331" mass="37942">ASLCPVAYRAVDVAMATVSQLALISDIAALRIEDYNITQLQADIDGIVKPNSDPSKIKPELKQVAERELHETPHVLAENIKKLRALLVGDESLHARTDDIFLSAFLRARKHNVEKAFICVKQYYEFKSKYADYYSYCLPSECSDVYDTCHFASLPGEDRLGRKMCALVPARMDLDRSPLAVSFRMGTTIFEIMLEDPDLQVTGTIVIIDLAELTIMQKARLVSPSLAWHLANIIQDKIPLRVKGIHIVNQPFYFNAIYAVFKPFMKKKLRKRIFLHGKDMDSLHKYIDPANLPCDWGGQRLPFNNRATRTYVRINEHKFKEWKQYGYKTAE</sequence>
<dbReference type="CDD" id="cd00170">
    <property type="entry name" value="SEC14"/>
    <property type="match status" value="1"/>
</dbReference>
<dbReference type="EMBL" id="GECU01013339">
    <property type="protein sequence ID" value="JAS94367.1"/>
    <property type="molecule type" value="Transcribed_RNA"/>
</dbReference>
<feature type="non-terminal residue" evidence="2">
    <location>
        <position position="1"/>
    </location>
</feature>
<dbReference type="PANTHER" id="PTHR10174">
    <property type="entry name" value="ALPHA-TOCOPHEROL TRANSFER PROTEIN-RELATED"/>
    <property type="match status" value="1"/>
</dbReference>
<name>A0A1B6J5F8_9HEMI</name>
<dbReference type="SMART" id="SM01100">
    <property type="entry name" value="CRAL_TRIO_N"/>
    <property type="match status" value="1"/>
</dbReference>
<proteinExistence type="predicted"/>
<dbReference type="AlphaFoldDB" id="A0A1B6J5F8"/>
<dbReference type="GO" id="GO:1902936">
    <property type="term" value="F:phosphatidylinositol bisphosphate binding"/>
    <property type="evidence" value="ECO:0007669"/>
    <property type="project" value="TreeGrafter"/>
</dbReference>
<dbReference type="InterPro" id="IPR036273">
    <property type="entry name" value="CRAL/TRIO_N_dom_sf"/>
</dbReference>
<evidence type="ECO:0000259" key="1">
    <source>
        <dbReference type="PROSITE" id="PS50191"/>
    </source>
</evidence>
<organism evidence="2">
    <name type="scientific">Homalodisca liturata</name>
    <dbReference type="NCBI Taxonomy" id="320908"/>
    <lineage>
        <taxon>Eukaryota</taxon>
        <taxon>Metazoa</taxon>
        <taxon>Ecdysozoa</taxon>
        <taxon>Arthropoda</taxon>
        <taxon>Hexapoda</taxon>
        <taxon>Insecta</taxon>
        <taxon>Pterygota</taxon>
        <taxon>Neoptera</taxon>
        <taxon>Paraneoptera</taxon>
        <taxon>Hemiptera</taxon>
        <taxon>Auchenorrhyncha</taxon>
        <taxon>Membracoidea</taxon>
        <taxon>Cicadellidae</taxon>
        <taxon>Cicadellinae</taxon>
        <taxon>Proconiini</taxon>
        <taxon>Homalodisca</taxon>
    </lineage>
</organism>
<dbReference type="GO" id="GO:0016020">
    <property type="term" value="C:membrane"/>
    <property type="evidence" value="ECO:0007669"/>
    <property type="project" value="TreeGrafter"/>
</dbReference>
<reference evidence="2" key="1">
    <citation type="submission" date="2015-11" db="EMBL/GenBank/DDBJ databases">
        <title>De novo transcriptome assembly of four potential Pierce s Disease insect vectors from Arizona vineyards.</title>
        <authorList>
            <person name="Tassone E.E."/>
        </authorList>
    </citation>
    <scope>NUCLEOTIDE SEQUENCE</scope>
</reference>
<dbReference type="SUPFAM" id="SSF46938">
    <property type="entry name" value="CRAL/TRIO N-terminal domain"/>
    <property type="match status" value="1"/>
</dbReference>
<dbReference type="InterPro" id="IPR011074">
    <property type="entry name" value="CRAL/TRIO_N_dom"/>
</dbReference>
<dbReference type="InterPro" id="IPR036865">
    <property type="entry name" value="CRAL-TRIO_dom_sf"/>
</dbReference>
<dbReference type="PROSITE" id="PS50191">
    <property type="entry name" value="CRAL_TRIO"/>
    <property type="match status" value="1"/>
</dbReference>
<dbReference type="SMART" id="SM00516">
    <property type="entry name" value="SEC14"/>
    <property type="match status" value="1"/>
</dbReference>
<dbReference type="SUPFAM" id="SSF52087">
    <property type="entry name" value="CRAL/TRIO domain"/>
    <property type="match status" value="1"/>
</dbReference>
<dbReference type="Gene3D" id="3.40.525.10">
    <property type="entry name" value="CRAL-TRIO lipid binding domain"/>
    <property type="match status" value="1"/>
</dbReference>
<gene>
    <name evidence="2" type="ORF">g.22130</name>
</gene>
<feature type="domain" description="CRAL-TRIO" evidence="1">
    <location>
        <begin position="142"/>
        <end position="304"/>
    </location>
</feature>
<accession>A0A1B6J5F8</accession>
<dbReference type="PANTHER" id="PTHR10174:SF130">
    <property type="entry name" value="ALPHA-TOCOPHEROL TRANSFER PROTEIN-LIKE"/>
    <property type="match status" value="1"/>
</dbReference>
<protein>
    <recommendedName>
        <fullName evidence="1">CRAL-TRIO domain-containing protein</fullName>
    </recommendedName>
</protein>
<dbReference type="Gene3D" id="1.10.8.20">
    <property type="entry name" value="N-terminal domain of phosphatidylinositol transfer protein sec14p"/>
    <property type="match status" value="1"/>
</dbReference>
<dbReference type="Gene3D" id="1.20.5.1200">
    <property type="entry name" value="Alpha-tocopherol transfer"/>
    <property type="match status" value="1"/>
</dbReference>